<dbReference type="OrthoDB" id="7057833at2"/>
<gene>
    <name evidence="3" type="ORF">F0L68_01750</name>
</gene>
<evidence type="ECO:0000313" key="3">
    <source>
        <dbReference type="EMBL" id="KAA2266492.1"/>
    </source>
</evidence>
<proteinExistence type="predicted"/>
<feature type="transmembrane region" description="Helical" evidence="1">
    <location>
        <begin position="316"/>
        <end position="334"/>
    </location>
</feature>
<dbReference type="Gene3D" id="3.40.630.30">
    <property type="match status" value="1"/>
</dbReference>
<keyword evidence="3" id="KW-0808">Transferase</keyword>
<dbReference type="InterPro" id="IPR016181">
    <property type="entry name" value="Acyl_CoA_acyltransferase"/>
</dbReference>
<evidence type="ECO:0000313" key="4">
    <source>
        <dbReference type="Proteomes" id="UP000323454"/>
    </source>
</evidence>
<keyword evidence="1" id="KW-0812">Transmembrane</keyword>
<dbReference type="AlphaFoldDB" id="A0A5B2XU87"/>
<comment type="caution">
    <text evidence="3">The sequence shown here is derived from an EMBL/GenBank/DDBJ whole genome shotgun (WGS) entry which is preliminary data.</text>
</comment>
<organism evidence="3 4">
    <name type="scientific">Solihabitans fulvus</name>
    <dbReference type="NCBI Taxonomy" id="1892852"/>
    <lineage>
        <taxon>Bacteria</taxon>
        <taxon>Bacillati</taxon>
        <taxon>Actinomycetota</taxon>
        <taxon>Actinomycetes</taxon>
        <taxon>Pseudonocardiales</taxon>
        <taxon>Pseudonocardiaceae</taxon>
        <taxon>Solihabitans</taxon>
    </lineage>
</organism>
<keyword evidence="1" id="KW-0472">Membrane</keyword>
<dbReference type="PROSITE" id="PS51186">
    <property type="entry name" value="GNAT"/>
    <property type="match status" value="1"/>
</dbReference>
<feature type="transmembrane region" description="Helical" evidence="1">
    <location>
        <begin position="373"/>
        <end position="393"/>
    </location>
</feature>
<evidence type="ECO:0000259" key="2">
    <source>
        <dbReference type="PROSITE" id="PS51186"/>
    </source>
</evidence>
<dbReference type="EMBL" id="VUOB01000002">
    <property type="protein sequence ID" value="KAA2266492.1"/>
    <property type="molecule type" value="Genomic_DNA"/>
</dbReference>
<feature type="transmembrane region" description="Helical" evidence="1">
    <location>
        <begin position="247"/>
        <end position="268"/>
    </location>
</feature>
<dbReference type="SUPFAM" id="SSF55729">
    <property type="entry name" value="Acyl-CoA N-acyltransferases (Nat)"/>
    <property type="match status" value="1"/>
</dbReference>
<dbReference type="CDD" id="cd04301">
    <property type="entry name" value="NAT_SF"/>
    <property type="match status" value="1"/>
</dbReference>
<feature type="transmembrane region" description="Helical" evidence="1">
    <location>
        <begin position="274"/>
        <end position="295"/>
    </location>
</feature>
<sequence>MPYTTHSPARSAADRVDNTVTFTAHLCARYDVTMMVFRLAVAEDLPQLEILYTLCFPVDNVIHKPSAPSELPACVAGDLVQVCAIGDRIVAFAQLNLPIDHHLYINAVAVHPEFRQQGLGGHLLDNTLNSEYATERSISAVASPDNLAMLRLLFSRRFIVRTIMYDYCGFGVHRFYLQHKSRRQYVDPDERFIVPLTSWSHLSFLLQSDDHVITAAVPMPSGPAFEVSRFEREDVALLQSDESQSGVNFAGTMLAAITFVLGFSFASSNYPDDVRILLIGAAFASTMALVVYANASGELSRIRSNNFGNYMKLGNTLSEYGGVLPFLISLPATFSQVASSAVASFTTAAASTLALYFYMHSRFSIAARFTSSLTLRTLQILVCLAPVTGVLATKYSPVAWPWTATTTVLLASLAYIHIYRRPSETALTASPTHWTSRR</sequence>
<name>A0A5B2XU87_9PSEU</name>
<dbReference type="GO" id="GO:0016747">
    <property type="term" value="F:acyltransferase activity, transferring groups other than amino-acyl groups"/>
    <property type="evidence" value="ECO:0007669"/>
    <property type="project" value="InterPro"/>
</dbReference>
<keyword evidence="1" id="KW-1133">Transmembrane helix</keyword>
<dbReference type="Pfam" id="PF00583">
    <property type="entry name" value="Acetyltransf_1"/>
    <property type="match status" value="1"/>
</dbReference>
<keyword evidence="4" id="KW-1185">Reference proteome</keyword>
<dbReference type="Proteomes" id="UP000323454">
    <property type="component" value="Unassembled WGS sequence"/>
</dbReference>
<reference evidence="3 4" key="2">
    <citation type="submission" date="2019-09" db="EMBL/GenBank/DDBJ databases">
        <authorList>
            <person name="Jin C."/>
        </authorList>
    </citation>
    <scope>NUCLEOTIDE SEQUENCE [LARGE SCALE GENOMIC DNA]</scope>
    <source>
        <strain evidence="3 4">AN110305</strain>
    </source>
</reference>
<feature type="transmembrane region" description="Helical" evidence="1">
    <location>
        <begin position="340"/>
        <end position="361"/>
    </location>
</feature>
<feature type="transmembrane region" description="Helical" evidence="1">
    <location>
        <begin position="399"/>
        <end position="418"/>
    </location>
</feature>
<evidence type="ECO:0000256" key="1">
    <source>
        <dbReference type="SAM" id="Phobius"/>
    </source>
</evidence>
<dbReference type="InterPro" id="IPR000182">
    <property type="entry name" value="GNAT_dom"/>
</dbReference>
<feature type="domain" description="N-acetyltransferase" evidence="2">
    <location>
        <begin position="35"/>
        <end position="197"/>
    </location>
</feature>
<reference evidence="3 4" key="1">
    <citation type="submission" date="2019-09" db="EMBL/GenBank/DDBJ databases">
        <title>Goodfellowia gen. nov., a new genus of the Pseudonocardineae related to Actinoalloteichus, containing Goodfellowia coeruleoviolacea gen. nov., comb. nov. gen. nov., comb. nov.</title>
        <authorList>
            <person name="Labeda D."/>
        </authorList>
    </citation>
    <scope>NUCLEOTIDE SEQUENCE [LARGE SCALE GENOMIC DNA]</scope>
    <source>
        <strain evidence="3 4">AN110305</strain>
    </source>
</reference>
<accession>A0A5B2XU87</accession>
<protein>
    <submittedName>
        <fullName evidence="3">GNAT family N-acetyltransferase</fullName>
    </submittedName>
</protein>